<feature type="domain" description="Pseudouridine synthase II N-terminal" evidence="6">
    <location>
        <begin position="24"/>
        <end position="171"/>
    </location>
</feature>
<accession>A0A1R1MN73</accession>
<comment type="catalytic activity">
    <reaction evidence="1 5">
        <text>uridine(55) in tRNA = pseudouridine(55) in tRNA</text>
        <dbReference type="Rhea" id="RHEA:42532"/>
        <dbReference type="Rhea" id="RHEA-COMP:10101"/>
        <dbReference type="Rhea" id="RHEA-COMP:10102"/>
        <dbReference type="ChEBI" id="CHEBI:65314"/>
        <dbReference type="ChEBI" id="CHEBI:65315"/>
        <dbReference type="EC" id="5.4.99.25"/>
    </reaction>
</comment>
<dbReference type="CDD" id="cd02573">
    <property type="entry name" value="PseudoU_synth_EcTruB"/>
    <property type="match status" value="1"/>
</dbReference>
<evidence type="ECO:0000256" key="5">
    <source>
        <dbReference type="HAMAP-Rule" id="MF_01080"/>
    </source>
</evidence>
<proteinExistence type="inferred from homology"/>
<evidence type="ECO:0000259" key="6">
    <source>
        <dbReference type="Pfam" id="PF01509"/>
    </source>
</evidence>
<evidence type="ECO:0000256" key="4">
    <source>
        <dbReference type="ARBA" id="ARBA00023235"/>
    </source>
</evidence>
<dbReference type="Proteomes" id="UP000187408">
    <property type="component" value="Unassembled WGS sequence"/>
</dbReference>
<dbReference type="AlphaFoldDB" id="A0A1R1MN73"/>
<evidence type="ECO:0000313" key="7">
    <source>
        <dbReference type="EMBL" id="OMH41272.1"/>
    </source>
</evidence>
<keyword evidence="3 5" id="KW-0819">tRNA processing</keyword>
<comment type="function">
    <text evidence="5">Responsible for synthesis of pseudouridine from uracil-55 in the psi GC loop of transfer RNAs.</text>
</comment>
<dbReference type="RefSeq" id="WP_076712244.1">
    <property type="nucleotide sequence ID" value="NZ_MOEN01000002.1"/>
</dbReference>
<dbReference type="GO" id="GO:0031119">
    <property type="term" value="P:tRNA pseudouridine synthesis"/>
    <property type="evidence" value="ECO:0007669"/>
    <property type="project" value="UniProtKB-UniRule"/>
</dbReference>
<comment type="similarity">
    <text evidence="2 5">Belongs to the pseudouridine synthase TruB family. Type 1 subfamily.</text>
</comment>
<dbReference type="OrthoDB" id="9802309at2"/>
<evidence type="ECO:0000256" key="3">
    <source>
        <dbReference type="ARBA" id="ARBA00022694"/>
    </source>
</evidence>
<evidence type="ECO:0000256" key="1">
    <source>
        <dbReference type="ARBA" id="ARBA00000385"/>
    </source>
</evidence>
<dbReference type="PANTHER" id="PTHR13767">
    <property type="entry name" value="TRNA-PSEUDOURIDINE SYNTHASE"/>
    <property type="match status" value="1"/>
</dbReference>
<dbReference type="STRING" id="1914305.BLW93_00970"/>
<comment type="caution">
    <text evidence="7">The sequence shown here is derived from an EMBL/GenBank/DDBJ whole genome shotgun (WGS) entry which is preliminary data.</text>
</comment>
<dbReference type="EC" id="5.4.99.25" evidence="5"/>
<sequence>MDGFLLIDKPSDVTSFEVVRSVRRLFPFKTKVGHTGTLDPLATGLLILSIGKATRFGEYLLKQDKCYLVTGRFGLSSDTYDIDGRVENVKMNEVSEKKFQSVISSFSGEIEQIPPPFSAVRINGKRAYELARRGEKVELRPRMVTIYSMDILSFSYPDFSLKICCSSGTYIRSLVHDIGVACGGDAVVTSLKRVSIGRISVENAVSIDVLSSDNVGNYIVSIAEILPFDRLLLDFSHCSWFLNGRRFSVPVSDGRYTVVDETGRFLGVGFVSSGILKPEKVISQ</sequence>
<protein>
    <recommendedName>
        <fullName evidence="5">tRNA pseudouridine synthase B</fullName>
        <ecNumber evidence="5">5.4.99.25</ecNumber>
    </recommendedName>
    <alternativeName>
        <fullName evidence="5">tRNA pseudouridine(55) synthase</fullName>
        <shortName evidence="5">Psi55 synthase</shortName>
    </alternativeName>
    <alternativeName>
        <fullName evidence="5">tRNA pseudouridylate synthase</fullName>
    </alternativeName>
    <alternativeName>
        <fullName evidence="5">tRNA-uridine isomerase</fullName>
    </alternativeName>
</protein>
<dbReference type="SUPFAM" id="SSF55120">
    <property type="entry name" value="Pseudouridine synthase"/>
    <property type="match status" value="1"/>
</dbReference>
<reference evidence="7 8" key="1">
    <citation type="submission" date="2016-10" db="EMBL/GenBank/DDBJ databases">
        <title>Genome sequence of a sulfur-reducing bacterium Desulfurobacterium indicum K6013.</title>
        <authorList>
            <person name="Cao J."/>
            <person name="Shao Z."/>
            <person name="Alain K."/>
            <person name="Jebbar M."/>
        </authorList>
    </citation>
    <scope>NUCLEOTIDE SEQUENCE [LARGE SCALE GENOMIC DNA]</scope>
    <source>
        <strain evidence="7 8">K6013</strain>
    </source>
</reference>
<keyword evidence="4 5" id="KW-0413">Isomerase</keyword>
<dbReference type="Pfam" id="PF01509">
    <property type="entry name" value="TruB_N"/>
    <property type="match status" value="1"/>
</dbReference>
<dbReference type="EMBL" id="MOEN01000002">
    <property type="protein sequence ID" value="OMH41272.1"/>
    <property type="molecule type" value="Genomic_DNA"/>
</dbReference>
<evidence type="ECO:0000256" key="2">
    <source>
        <dbReference type="ARBA" id="ARBA00005642"/>
    </source>
</evidence>
<name>A0A1R1MN73_9BACT</name>
<dbReference type="GO" id="GO:0003723">
    <property type="term" value="F:RNA binding"/>
    <property type="evidence" value="ECO:0007669"/>
    <property type="project" value="InterPro"/>
</dbReference>
<organism evidence="7 8">
    <name type="scientific">Desulfurobacterium indicum</name>
    <dbReference type="NCBI Taxonomy" id="1914305"/>
    <lineage>
        <taxon>Bacteria</taxon>
        <taxon>Pseudomonadati</taxon>
        <taxon>Aquificota</taxon>
        <taxon>Aquificia</taxon>
        <taxon>Desulfurobacteriales</taxon>
        <taxon>Desulfurobacteriaceae</taxon>
        <taxon>Desulfurobacterium</taxon>
    </lineage>
</organism>
<dbReference type="Gene3D" id="3.30.2350.10">
    <property type="entry name" value="Pseudouridine synthase"/>
    <property type="match status" value="1"/>
</dbReference>
<dbReference type="InterPro" id="IPR014780">
    <property type="entry name" value="tRNA_psdUridine_synth_TruB"/>
</dbReference>
<evidence type="ECO:0000313" key="8">
    <source>
        <dbReference type="Proteomes" id="UP000187408"/>
    </source>
</evidence>
<dbReference type="InterPro" id="IPR002501">
    <property type="entry name" value="PsdUridine_synth_N"/>
</dbReference>
<dbReference type="NCBIfam" id="TIGR00431">
    <property type="entry name" value="TruB"/>
    <property type="match status" value="1"/>
</dbReference>
<dbReference type="HAMAP" id="MF_01080">
    <property type="entry name" value="TruB_bact"/>
    <property type="match status" value="1"/>
</dbReference>
<dbReference type="PANTHER" id="PTHR13767:SF2">
    <property type="entry name" value="PSEUDOURIDYLATE SYNTHASE TRUB1"/>
    <property type="match status" value="1"/>
</dbReference>
<dbReference type="GO" id="GO:1990481">
    <property type="term" value="P:mRNA pseudouridine synthesis"/>
    <property type="evidence" value="ECO:0007669"/>
    <property type="project" value="TreeGrafter"/>
</dbReference>
<dbReference type="InterPro" id="IPR020103">
    <property type="entry name" value="PsdUridine_synth_cat_dom_sf"/>
</dbReference>
<feature type="active site" description="Nucleophile" evidence="5">
    <location>
        <position position="39"/>
    </location>
</feature>
<dbReference type="GO" id="GO:0160148">
    <property type="term" value="F:tRNA pseudouridine(55) synthase activity"/>
    <property type="evidence" value="ECO:0007669"/>
    <property type="project" value="UniProtKB-EC"/>
</dbReference>
<gene>
    <name evidence="5" type="primary">truB</name>
    <name evidence="7" type="ORF">BLW93_00970</name>
</gene>
<keyword evidence="8" id="KW-1185">Reference proteome</keyword>